<accession>A0ABR5AP59</accession>
<reference evidence="2 3" key="1">
    <citation type="submission" date="2015-01" db="EMBL/GenBank/DDBJ databases">
        <title>Genome Assembly of Bacillus badius MTCC 1458.</title>
        <authorList>
            <person name="Verma A."/>
            <person name="Khatri I."/>
            <person name="Mual P."/>
            <person name="Subramanian S."/>
            <person name="Krishnamurthi S."/>
        </authorList>
    </citation>
    <scope>NUCLEOTIDE SEQUENCE [LARGE SCALE GENOMIC DNA]</scope>
    <source>
        <strain evidence="2 3">MTCC 1458</strain>
    </source>
</reference>
<gene>
    <name evidence="2" type="ORF">SD77_2982</name>
</gene>
<comment type="caution">
    <text evidence="2">The sequence shown here is derived from an EMBL/GenBank/DDBJ whole genome shotgun (WGS) entry which is preliminary data.</text>
</comment>
<evidence type="ECO:0000259" key="1">
    <source>
        <dbReference type="Pfam" id="PF18623"/>
    </source>
</evidence>
<sequence length="509" mass="58905">MSKQQVKLQNWLFKKGEQAQLTWISSPFVQDKKVMIHVYFKANGSTKRLLVDWGTLPALAIQHLYMDGDISKSIAPTGTEEVEITISPKSVTYSEREWNIFGTADKDISRSFIVSYKNKKYILPLIEAVRSILAPNRFLLYRLFETNSFPQYFIEQYSANNLHLDFTSLYDQKYTKGNFLYQLAWLLSKPDLRHVFENTAYTFMNNGTLKFDWTLTQPITIKAIVKPSTIGCTVLRITAVKNKIIPYDDIIIDHPAFAQSQKTSEAKKYTIHSKNSNNTAQDELTLDEQAEGTTVHFDLVEMDNQVHEYVKLPKVTKICRSSNKQRTHEDENTKKYFYDDQGRRSTSDVGGNKVAKGLESQSLYDIQTHGELGEFIRVLKALESYPEVQSINVIQGSLKEFSHTKRFVYLNDGVTDRKYVIAEVKLFSNKEISLIEIEREARSVSTLIYFLDNQKNRIYAYKQALQELINTNGNWNKDQLKSNNINFLTLRHGKKEYCHRAKKILTKII</sequence>
<feature type="domain" description="TnsE C-terminal" evidence="1">
    <location>
        <begin position="374"/>
        <end position="494"/>
    </location>
</feature>
<organism evidence="2 3">
    <name type="scientific">Bacillus badius</name>
    <dbReference type="NCBI Taxonomy" id="1455"/>
    <lineage>
        <taxon>Bacteria</taxon>
        <taxon>Bacillati</taxon>
        <taxon>Bacillota</taxon>
        <taxon>Bacilli</taxon>
        <taxon>Bacillales</taxon>
        <taxon>Bacillaceae</taxon>
        <taxon>Pseudobacillus</taxon>
    </lineage>
</organism>
<dbReference type="EMBL" id="JXLP01000027">
    <property type="protein sequence ID" value="KIL74126.1"/>
    <property type="molecule type" value="Genomic_DNA"/>
</dbReference>
<keyword evidence="3" id="KW-1185">Reference proteome</keyword>
<evidence type="ECO:0000313" key="3">
    <source>
        <dbReference type="Proteomes" id="UP000031982"/>
    </source>
</evidence>
<dbReference type="RefSeq" id="WP_041114552.1">
    <property type="nucleotide sequence ID" value="NZ_JARTHD010000029.1"/>
</dbReference>
<name>A0ABR5AP59_BACBA</name>
<protein>
    <recommendedName>
        <fullName evidence="1">TnsE C-terminal domain-containing protein</fullName>
    </recommendedName>
</protein>
<dbReference type="Pfam" id="PF18623">
    <property type="entry name" value="TnsE_C"/>
    <property type="match status" value="1"/>
</dbReference>
<dbReference type="InterPro" id="IPR041419">
    <property type="entry name" value="TnsE_C"/>
</dbReference>
<dbReference type="Proteomes" id="UP000031982">
    <property type="component" value="Unassembled WGS sequence"/>
</dbReference>
<evidence type="ECO:0000313" key="2">
    <source>
        <dbReference type="EMBL" id="KIL74126.1"/>
    </source>
</evidence>
<proteinExistence type="predicted"/>